<evidence type="ECO:0000313" key="2">
    <source>
        <dbReference type="Proteomes" id="UP000017127"/>
    </source>
</evidence>
<dbReference type="PATRIC" id="fig|1348334.3.peg.942"/>
<proteinExistence type="predicted"/>
<keyword evidence="2" id="KW-1185">Reference proteome</keyword>
<dbReference type="AlphaFoldDB" id="U7QLW9"/>
<protein>
    <submittedName>
        <fullName evidence="1">Uncharacterized protein</fullName>
    </submittedName>
</protein>
<reference evidence="1 2" key="1">
    <citation type="journal article" date="2013" name="Front. Microbiol.">
        <title>Comparative genomic analyses of the cyanobacterium, Lyngbya aestuarii BL J, a powerful hydrogen producer.</title>
        <authorList>
            <person name="Kothari A."/>
            <person name="Vaughn M."/>
            <person name="Garcia-Pichel F."/>
        </authorList>
    </citation>
    <scope>NUCLEOTIDE SEQUENCE [LARGE SCALE GENOMIC DNA]</scope>
    <source>
        <strain evidence="1 2">BL J</strain>
    </source>
</reference>
<sequence>MYYQYKYCSLTVFLTLLLSSNFMIQPLRSQETDTPIVSKSPKPCFWETDELPSPPLSQTEPSIPSLWLAQELYGYSTLEPQKVEEVQSQTDIQLYVEQPPETRQRYQLLETWYIEPKITQLQPDLYVNNLVTLVVNRINWNREKYMGQYVFISRFSSVTRSYGYNLRVCNSQGDLLGYSICDFEKTPLNCQVKILSEGLRVRDFRNFNPE</sequence>
<evidence type="ECO:0000313" key="1">
    <source>
        <dbReference type="EMBL" id="ERT08949.1"/>
    </source>
</evidence>
<dbReference type="Proteomes" id="UP000017127">
    <property type="component" value="Unassembled WGS sequence"/>
</dbReference>
<name>U7QLW9_9CYAN</name>
<organism evidence="1 2">
    <name type="scientific">Lyngbya aestuarii BL J</name>
    <dbReference type="NCBI Taxonomy" id="1348334"/>
    <lineage>
        <taxon>Bacteria</taxon>
        <taxon>Bacillati</taxon>
        <taxon>Cyanobacteriota</taxon>
        <taxon>Cyanophyceae</taxon>
        <taxon>Oscillatoriophycideae</taxon>
        <taxon>Oscillatoriales</taxon>
        <taxon>Microcoleaceae</taxon>
        <taxon>Lyngbya</taxon>
    </lineage>
</organism>
<comment type="caution">
    <text evidence="1">The sequence shown here is derived from an EMBL/GenBank/DDBJ whole genome shotgun (WGS) entry which is preliminary data.</text>
</comment>
<dbReference type="OrthoDB" id="509728at2"/>
<gene>
    <name evidence="1" type="ORF">M595_0966</name>
</gene>
<dbReference type="EMBL" id="AUZM01000006">
    <property type="protein sequence ID" value="ERT08949.1"/>
    <property type="molecule type" value="Genomic_DNA"/>
</dbReference>
<dbReference type="RefSeq" id="WP_023064782.1">
    <property type="nucleotide sequence ID" value="NZ_AUZM01000006.1"/>
</dbReference>
<accession>U7QLW9</accession>